<name>A0A418PXZ3_9BACT</name>
<dbReference type="PANTHER" id="PTHR34070">
    <property type="entry name" value="ARMADILLO-TYPE FOLD"/>
    <property type="match status" value="1"/>
</dbReference>
<accession>A0A418PXZ3</accession>
<dbReference type="PANTHER" id="PTHR34070:SF1">
    <property type="entry name" value="DNA ALKYLATION REPAIR PROTEIN"/>
    <property type="match status" value="1"/>
</dbReference>
<protein>
    <submittedName>
        <fullName evidence="1">DNA alkylation repair protein</fullName>
    </submittedName>
</protein>
<evidence type="ECO:0000313" key="1">
    <source>
        <dbReference type="EMBL" id="RIW18919.1"/>
    </source>
</evidence>
<evidence type="ECO:0000313" key="2">
    <source>
        <dbReference type="Proteomes" id="UP000283522"/>
    </source>
</evidence>
<dbReference type="InterPro" id="IPR014825">
    <property type="entry name" value="DNA_alkylation"/>
</dbReference>
<dbReference type="AlphaFoldDB" id="A0A418PXZ3"/>
<sequence length="235" mass="27677">MTEQIIQSLKDRSIPEKAAFLPGFFKAFPGGYGEGDQFLGVTVPDQREIAKQFFKEISLEELSQLIENPFHEARLTGLMSLVYRYEKTKSESEHGVLVDFYLNHLDFINNWDLVDSSCSQILGHFYWKKGKKLFYELADSGQLWRQRIAMISSYFWIKKGEFNDALALAEKLKNHPHDLMHKAVGWMLREIGNRDFEVEMEFLKKHYHTMPRTALRYAIEKFPEELRQDFLKGRI</sequence>
<dbReference type="Gene3D" id="1.25.10.90">
    <property type="match status" value="1"/>
</dbReference>
<gene>
    <name evidence="1" type="ORF">D0X99_02705</name>
</gene>
<dbReference type="CDD" id="cd06561">
    <property type="entry name" value="AlkD_like"/>
    <property type="match status" value="1"/>
</dbReference>
<proteinExistence type="predicted"/>
<reference evidence="1 2" key="1">
    <citation type="submission" date="2018-09" db="EMBL/GenBank/DDBJ databases">
        <authorList>
            <person name="Wang X."/>
            <person name="Du Z."/>
        </authorList>
    </citation>
    <scope>NUCLEOTIDE SEQUENCE [LARGE SCALE GENOMIC DNA]</scope>
    <source>
        <strain evidence="1 2">N3</strain>
    </source>
</reference>
<dbReference type="InterPro" id="IPR016024">
    <property type="entry name" value="ARM-type_fold"/>
</dbReference>
<dbReference type="Pfam" id="PF08713">
    <property type="entry name" value="DNA_alkylation"/>
    <property type="match status" value="1"/>
</dbReference>
<dbReference type="EMBL" id="QXML01000001">
    <property type="protein sequence ID" value="RIW18919.1"/>
    <property type="molecule type" value="Genomic_DNA"/>
</dbReference>
<dbReference type="Proteomes" id="UP000283522">
    <property type="component" value="Unassembled WGS sequence"/>
</dbReference>
<dbReference type="SUPFAM" id="SSF48371">
    <property type="entry name" value="ARM repeat"/>
    <property type="match status" value="1"/>
</dbReference>
<dbReference type="OrthoDB" id="1117222at2"/>
<keyword evidence="2" id="KW-1185">Reference proteome</keyword>
<organism evidence="1 2">
    <name type="scientific">Algoriphagus lacus</name>
    <dbReference type="NCBI Taxonomy" id="2056311"/>
    <lineage>
        <taxon>Bacteria</taxon>
        <taxon>Pseudomonadati</taxon>
        <taxon>Bacteroidota</taxon>
        <taxon>Cytophagia</taxon>
        <taxon>Cytophagales</taxon>
        <taxon>Cyclobacteriaceae</taxon>
        <taxon>Algoriphagus</taxon>
    </lineage>
</organism>
<comment type="caution">
    <text evidence="1">The sequence shown here is derived from an EMBL/GenBank/DDBJ whole genome shotgun (WGS) entry which is preliminary data.</text>
</comment>